<evidence type="ECO:0000313" key="13">
    <source>
        <dbReference type="EMBL" id="DAF98416.1"/>
    </source>
</evidence>
<evidence type="ECO:0000256" key="3">
    <source>
        <dbReference type="ARBA" id="ARBA00022741"/>
    </source>
</evidence>
<evidence type="ECO:0000256" key="9">
    <source>
        <dbReference type="ARBA" id="ARBA00044969"/>
    </source>
</evidence>
<keyword evidence="8" id="KW-0413">Isomerase</keyword>
<dbReference type="SUPFAM" id="SSF48024">
    <property type="entry name" value="N-terminal domain of DnaB helicase"/>
    <property type="match status" value="1"/>
</dbReference>
<dbReference type="GO" id="GO:0043139">
    <property type="term" value="F:5'-3' DNA helicase activity"/>
    <property type="evidence" value="ECO:0007669"/>
    <property type="project" value="UniProtKB-EC"/>
</dbReference>
<keyword evidence="2" id="KW-0235">DNA replication</keyword>
<dbReference type="Pfam" id="PF00772">
    <property type="entry name" value="DnaB"/>
    <property type="match status" value="1"/>
</dbReference>
<dbReference type="GO" id="GO:0016787">
    <property type="term" value="F:hydrolase activity"/>
    <property type="evidence" value="ECO:0007669"/>
    <property type="project" value="UniProtKB-KW"/>
</dbReference>
<dbReference type="GO" id="GO:0005524">
    <property type="term" value="F:ATP binding"/>
    <property type="evidence" value="ECO:0007669"/>
    <property type="project" value="UniProtKB-KW"/>
</dbReference>
<evidence type="ECO:0000256" key="2">
    <source>
        <dbReference type="ARBA" id="ARBA00022705"/>
    </source>
</evidence>
<comment type="similarity">
    <text evidence="1">Belongs to the helicase family. DnaB subfamily.</text>
</comment>
<feature type="region of interest" description="Disordered" evidence="11">
    <location>
        <begin position="432"/>
        <end position="453"/>
    </location>
</feature>
<keyword evidence="7" id="KW-0238">DNA-binding</keyword>
<keyword evidence="3" id="KW-0547">Nucleotide-binding</keyword>
<dbReference type="EMBL" id="BK016147">
    <property type="protein sequence ID" value="DAF98416.1"/>
    <property type="molecule type" value="Genomic_DNA"/>
</dbReference>
<organism evidence="13">
    <name type="scientific">Siphoviridae sp. ctwfx1</name>
    <dbReference type="NCBI Taxonomy" id="2825732"/>
    <lineage>
        <taxon>Viruses</taxon>
        <taxon>Duplodnaviria</taxon>
        <taxon>Heunggongvirae</taxon>
        <taxon>Uroviricota</taxon>
        <taxon>Caudoviricetes</taxon>
    </lineage>
</organism>
<dbReference type="InterPro" id="IPR016136">
    <property type="entry name" value="DNA_helicase_N/primase_C"/>
</dbReference>
<dbReference type="Pfam" id="PF03796">
    <property type="entry name" value="DnaB_C"/>
    <property type="match status" value="1"/>
</dbReference>
<evidence type="ECO:0000256" key="8">
    <source>
        <dbReference type="ARBA" id="ARBA00023235"/>
    </source>
</evidence>
<evidence type="ECO:0000256" key="7">
    <source>
        <dbReference type="ARBA" id="ARBA00023125"/>
    </source>
</evidence>
<keyword evidence="5 13" id="KW-0347">Helicase</keyword>
<evidence type="ECO:0000256" key="5">
    <source>
        <dbReference type="ARBA" id="ARBA00022806"/>
    </source>
</evidence>
<evidence type="ECO:0000256" key="4">
    <source>
        <dbReference type="ARBA" id="ARBA00022801"/>
    </source>
</evidence>
<dbReference type="Gene3D" id="1.10.860.10">
    <property type="entry name" value="DNAb Helicase, Chain A"/>
    <property type="match status" value="1"/>
</dbReference>
<protein>
    <recommendedName>
        <fullName evidence="9">DNA 5'-3' helicase</fullName>
        <ecNumber evidence="9">5.6.2.3</ecNumber>
    </recommendedName>
</protein>
<keyword evidence="6" id="KW-0067">ATP-binding</keyword>
<dbReference type="GO" id="GO:0006260">
    <property type="term" value="P:DNA replication"/>
    <property type="evidence" value="ECO:0007669"/>
    <property type="project" value="UniProtKB-KW"/>
</dbReference>
<evidence type="ECO:0000256" key="6">
    <source>
        <dbReference type="ARBA" id="ARBA00022840"/>
    </source>
</evidence>
<dbReference type="InterPro" id="IPR036185">
    <property type="entry name" value="DNA_heli_DnaB-like_N_sf"/>
</dbReference>
<accession>A0A8S5UVA7</accession>
<dbReference type="EC" id="5.6.2.3" evidence="9"/>
<proteinExistence type="inferred from homology"/>
<dbReference type="InterPro" id="IPR007694">
    <property type="entry name" value="DNA_helicase_DnaB-like_C"/>
</dbReference>
<evidence type="ECO:0000256" key="11">
    <source>
        <dbReference type="SAM" id="MobiDB-lite"/>
    </source>
</evidence>
<feature type="compositionally biased region" description="Basic and acidic residues" evidence="11">
    <location>
        <begin position="434"/>
        <end position="444"/>
    </location>
</feature>
<dbReference type="Gene3D" id="3.40.50.300">
    <property type="entry name" value="P-loop containing nucleotide triphosphate hydrolases"/>
    <property type="match status" value="1"/>
</dbReference>
<dbReference type="PROSITE" id="PS51199">
    <property type="entry name" value="SF4_HELICASE"/>
    <property type="match status" value="1"/>
</dbReference>
<sequence length="453" mass="51628">MSERGLSAEQALLGSMLQDERILPDVIHTVREDDFALDADRLIFAAMRDMYIHGKPIDGVTVRARIGQDYSDYLLQLLEVTPTAANWEAYAAIMQDEATKRRVRDLAQKLLDAPDTDQYGPLLEDIRKLSAGKRRFEIYDAAQLLANYMERQSKGEDKNYVRYGLRELDDAVHTRLGHVVVVAARPGHGKTAFALQIAREIAKTRRVGFFSLETDHPDVEDRLIAETFGIGMDDSVNYRLKQKDYDAIAAHHEQLAERMFKLVHCPTATAAEIIAEAEACQFEVIFVDYLQLIQPERSNPNRQEEIAQISRALHAFAQRSKTLVFELSQLSRQEKGGWRQPDLPDLRESGQIEQDADTVMFIFRPSENDKRFDVNNHRYIKIAKQKNGPRTTLVASFDGAHQKFAMIDFQHTEGSKAMRGFVDKGNFVKQQRRAHGDGQLRLEELPPDTEAPF</sequence>
<reference evidence="13" key="1">
    <citation type="journal article" date="2021" name="Proc. Natl. Acad. Sci. U.S.A.">
        <title>A Catalog of Tens of Thousands of Viruses from Human Metagenomes Reveals Hidden Associations with Chronic Diseases.</title>
        <authorList>
            <person name="Tisza M.J."/>
            <person name="Buck C.B."/>
        </authorList>
    </citation>
    <scope>NUCLEOTIDE SEQUENCE</scope>
    <source>
        <strain evidence="13">Ctwfx1</strain>
    </source>
</reference>
<dbReference type="PANTHER" id="PTHR30153:SF2">
    <property type="entry name" value="REPLICATIVE DNA HELICASE"/>
    <property type="match status" value="1"/>
</dbReference>
<dbReference type="GO" id="GO:0003677">
    <property type="term" value="F:DNA binding"/>
    <property type="evidence" value="ECO:0007669"/>
    <property type="project" value="UniProtKB-KW"/>
</dbReference>
<dbReference type="SUPFAM" id="SSF52540">
    <property type="entry name" value="P-loop containing nucleoside triphosphate hydrolases"/>
    <property type="match status" value="1"/>
</dbReference>
<dbReference type="PANTHER" id="PTHR30153">
    <property type="entry name" value="REPLICATIVE DNA HELICASE DNAB"/>
    <property type="match status" value="1"/>
</dbReference>
<evidence type="ECO:0000259" key="12">
    <source>
        <dbReference type="PROSITE" id="PS51199"/>
    </source>
</evidence>
<dbReference type="InterPro" id="IPR007693">
    <property type="entry name" value="DNA_helicase_DnaB-like_N"/>
</dbReference>
<evidence type="ECO:0000256" key="10">
    <source>
        <dbReference type="ARBA" id="ARBA00048954"/>
    </source>
</evidence>
<name>A0A8S5UVA7_9CAUD</name>
<keyword evidence="4" id="KW-0378">Hydrolase</keyword>
<feature type="domain" description="SF4 helicase" evidence="12">
    <location>
        <begin position="154"/>
        <end position="411"/>
    </location>
</feature>
<comment type="catalytic activity">
    <reaction evidence="10">
        <text>ATP + H2O = ADP + phosphate + H(+)</text>
        <dbReference type="Rhea" id="RHEA:13065"/>
        <dbReference type="ChEBI" id="CHEBI:15377"/>
        <dbReference type="ChEBI" id="CHEBI:15378"/>
        <dbReference type="ChEBI" id="CHEBI:30616"/>
        <dbReference type="ChEBI" id="CHEBI:43474"/>
        <dbReference type="ChEBI" id="CHEBI:456216"/>
        <dbReference type="EC" id="5.6.2.3"/>
    </reaction>
</comment>
<dbReference type="InterPro" id="IPR027417">
    <property type="entry name" value="P-loop_NTPase"/>
</dbReference>
<evidence type="ECO:0000256" key="1">
    <source>
        <dbReference type="ARBA" id="ARBA00008428"/>
    </source>
</evidence>